<dbReference type="Gene3D" id="3.40.50.1820">
    <property type="entry name" value="alpha/beta hydrolase"/>
    <property type="match status" value="1"/>
</dbReference>
<gene>
    <name evidence="4" type="primary">est</name>
    <name evidence="4" type="ORF">SNAT2548_LOCUS30483</name>
</gene>
<evidence type="ECO:0000313" key="5">
    <source>
        <dbReference type="Proteomes" id="UP000604046"/>
    </source>
</evidence>
<feature type="region of interest" description="Disordered" evidence="2">
    <location>
        <begin position="150"/>
        <end position="186"/>
    </location>
</feature>
<dbReference type="InterPro" id="IPR029058">
    <property type="entry name" value="AB_hydrolase_fold"/>
</dbReference>
<evidence type="ECO:0000313" key="4">
    <source>
        <dbReference type="EMBL" id="CAE7543602.1"/>
    </source>
</evidence>
<dbReference type="OrthoDB" id="436365at2759"/>
<proteinExistence type="predicted"/>
<reference evidence="4" key="1">
    <citation type="submission" date="2021-02" db="EMBL/GenBank/DDBJ databases">
        <authorList>
            <person name="Dougan E. K."/>
            <person name="Rhodes N."/>
            <person name="Thang M."/>
            <person name="Chan C."/>
        </authorList>
    </citation>
    <scope>NUCLEOTIDE SEQUENCE</scope>
</reference>
<feature type="region of interest" description="Disordered" evidence="2">
    <location>
        <begin position="107"/>
        <end position="133"/>
    </location>
</feature>
<dbReference type="PANTHER" id="PTHR48081">
    <property type="entry name" value="AB HYDROLASE SUPERFAMILY PROTEIN C4A8.06C"/>
    <property type="match status" value="1"/>
</dbReference>
<dbReference type="EMBL" id="CAJNDS010002609">
    <property type="protein sequence ID" value="CAE7543602.1"/>
    <property type="molecule type" value="Genomic_DNA"/>
</dbReference>
<name>A0A812TUV2_9DINO</name>
<dbReference type="Proteomes" id="UP000604046">
    <property type="component" value="Unassembled WGS sequence"/>
</dbReference>
<keyword evidence="1" id="KW-0378">Hydrolase</keyword>
<dbReference type="Pfam" id="PF07859">
    <property type="entry name" value="Abhydrolase_3"/>
    <property type="match status" value="1"/>
</dbReference>
<dbReference type="PANTHER" id="PTHR48081:SF8">
    <property type="entry name" value="ALPHA_BETA HYDROLASE FOLD-3 DOMAIN-CONTAINING PROTEIN-RELATED"/>
    <property type="match status" value="1"/>
</dbReference>
<dbReference type="InterPro" id="IPR050300">
    <property type="entry name" value="GDXG_lipolytic_enzyme"/>
</dbReference>
<feature type="region of interest" description="Disordered" evidence="2">
    <location>
        <begin position="1"/>
        <end position="41"/>
    </location>
</feature>
<evidence type="ECO:0000256" key="2">
    <source>
        <dbReference type="SAM" id="MobiDB-lite"/>
    </source>
</evidence>
<feature type="compositionally biased region" description="Low complexity" evidence="2">
    <location>
        <begin position="107"/>
        <end position="124"/>
    </location>
</feature>
<feature type="domain" description="Alpha/beta hydrolase fold-3" evidence="3">
    <location>
        <begin position="377"/>
        <end position="616"/>
    </location>
</feature>
<comment type="caution">
    <text evidence="4">The sequence shown here is derived from an EMBL/GenBank/DDBJ whole genome shotgun (WGS) entry which is preliminary data.</text>
</comment>
<feature type="region of interest" description="Disordered" evidence="2">
    <location>
        <begin position="199"/>
        <end position="244"/>
    </location>
</feature>
<dbReference type="AlphaFoldDB" id="A0A812TUV2"/>
<evidence type="ECO:0000259" key="3">
    <source>
        <dbReference type="Pfam" id="PF07859"/>
    </source>
</evidence>
<accession>A0A812TUV2</accession>
<feature type="compositionally biased region" description="Low complexity" evidence="2">
    <location>
        <begin position="168"/>
        <end position="177"/>
    </location>
</feature>
<sequence>MSTFSLQSPPGVGPVQPSPPPQLRVTSNVMRPVGPAGPMQGCPVQGSVPGYYVRGPAPAIQAVPGAPRPVPGVPGIPGVPGVPSAVQTPIHLTRPVRWSVPPGVPGVPGASVAPPGPPGVSARPHPVPVVPKQPIQMAPPVQAVQAVHPVPQPLQPPQPQPQPPQPSQPSESCQPTQPRQPSQPVHPMQVLAQSLAALATPQAEQQEPETSEETHQSEDSSETSPATGEATLSPPPDSPNTDLVAPEAARNTTVKVEPAAPLVDRIAGKNAADLESMESHGPVGSNCTKAARHREQPALASLAAAFVAGMDDAHLQRGCEATVRKLELPEAGLYPDTEDAGLAEWPTWVDSTAEDASRGGAIAFLPSDVRSDSHCIYFIHGGGFEYGSPLEDGYDSLCSRIAAGSGLVVVCPDHPLSGENRPFKAPEILDGLLKGLRWLLRFDPVTKERRISAPKVIVAGDSAGATQALSTALRALAQEDLELSASICGLILISPWLDLSCGSHTYVSNAYAEEGHTGDIAFREHADDNRASFRRMAMTYTGSPALLKDPVLSPYWLARNLDAELGDKLAKSRMPIWICAGAAETLVGEVLDFAERLRGKVPVEAWLHEGMFHDWVMYTADHPLPSKDTAMNHMFDFLTRLRDPLGAMAPGIHYYIDEWK</sequence>
<protein>
    <submittedName>
        <fullName evidence="4">Est protein</fullName>
    </submittedName>
</protein>
<dbReference type="SUPFAM" id="SSF53474">
    <property type="entry name" value="alpha/beta-Hydrolases"/>
    <property type="match status" value="1"/>
</dbReference>
<organism evidence="4 5">
    <name type="scientific">Symbiodinium natans</name>
    <dbReference type="NCBI Taxonomy" id="878477"/>
    <lineage>
        <taxon>Eukaryota</taxon>
        <taxon>Sar</taxon>
        <taxon>Alveolata</taxon>
        <taxon>Dinophyceae</taxon>
        <taxon>Suessiales</taxon>
        <taxon>Symbiodiniaceae</taxon>
        <taxon>Symbiodinium</taxon>
    </lineage>
</organism>
<dbReference type="GO" id="GO:0016787">
    <property type="term" value="F:hydrolase activity"/>
    <property type="evidence" value="ECO:0007669"/>
    <property type="project" value="UniProtKB-KW"/>
</dbReference>
<dbReference type="InterPro" id="IPR013094">
    <property type="entry name" value="AB_hydrolase_3"/>
</dbReference>
<keyword evidence="5" id="KW-1185">Reference proteome</keyword>
<evidence type="ECO:0000256" key="1">
    <source>
        <dbReference type="ARBA" id="ARBA00022801"/>
    </source>
</evidence>
<feature type="compositionally biased region" description="Pro residues" evidence="2">
    <location>
        <begin position="150"/>
        <end position="167"/>
    </location>
</feature>